<dbReference type="InterPro" id="IPR052115">
    <property type="entry name" value="NEXT_complex_subunit_ZCCHC8"/>
</dbReference>
<organism evidence="4 5">
    <name type="scientific">Agrocybe chaxingu</name>
    <dbReference type="NCBI Taxonomy" id="84603"/>
    <lineage>
        <taxon>Eukaryota</taxon>
        <taxon>Fungi</taxon>
        <taxon>Dikarya</taxon>
        <taxon>Basidiomycota</taxon>
        <taxon>Agaricomycotina</taxon>
        <taxon>Agaricomycetes</taxon>
        <taxon>Agaricomycetidae</taxon>
        <taxon>Agaricales</taxon>
        <taxon>Agaricineae</taxon>
        <taxon>Strophariaceae</taxon>
        <taxon>Agrocybe</taxon>
    </lineage>
</organism>
<keyword evidence="1" id="KW-0862">Zinc</keyword>
<dbReference type="Gene3D" id="3.40.30.10">
    <property type="entry name" value="Glutaredoxin"/>
    <property type="match status" value="1"/>
</dbReference>
<evidence type="ECO:0000259" key="3">
    <source>
        <dbReference type="PROSITE" id="PS50158"/>
    </source>
</evidence>
<dbReference type="InterPro" id="IPR008554">
    <property type="entry name" value="Glutaredoxin-like"/>
</dbReference>
<dbReference type="PANTHER" id="PTHR13316">
    <property type="entry name" value="ZINC FINGER, CCHC DOMAIN CONTAINING 8"/>
    <property type="match status" value="1"/>
</dbReference>
<keyword evidence="1" id="KW-0479">Metal-binding</keyword>
<dbReference type="GO" id="GO:0003723">
    <property type="term" value="F:RNA binding"/>
    <property type="evidence" value="ECO:0007669"/>
    <property type="project" value="TreeGrafter"/>
</dbReference>
<gene>
    <name evidence="4" type="ORF">NLJ89_g3843</name>
</gene>
<dbReference type="InterPro" id="IPR036249">
    <property type="entry name" value="Thioredoxin-like_sf"/>
</dbReference>
<proteinExistence type="predicted"/>
<dbReference type="EMBL" id="JANKHO010000297">
    <property type="protein sequence ID" value="KAJ3511885.1"/>
    <property type="molecule type" value="Genomic_DNA"/>
</dbReference>
<reference evidence="4" key="1">
    <citation type="submission" date="2022-07" db="EMBL/GenBank/DDBJ databases">
        <title>Genome Sequence of Agrocybe chaxingu.</title>
        <authorList>
            <person name="Buettner E."/>
        </authorList>
    </citation>
    <scope>NUCLEOTIDE SEQUENCE</scope>
    <source>
        <strain evidence="4">MP-N11</strain>
    </source>
</reference>
<dbReference type="GO" id="GO:0008270">
    <property type="term" value="F:zinc ion binding"/>
    <property type="evidence" value="ECO:0007669"/>
    <property type="project" value="UniProtKB-KW"/>
</dbReference>
<dbReference type="SMART" id="SM00343">
    <property type="entry name" value="ZnF_C2HC"/>
    <property type="match status" value="1"/>
</dbReference>
<dbReference type="Proteomes" id="UP001148786">
    <property type="component" value="Unassembled WGS sequence"/>
</dbReference>
<dbReference type="PANTHER" id="PTHR13316:SF0">
    <property type="entry name" value="ZINC FINGER CCHC DOMAIN-CONTAINING PROTEIN 8"/>
    <property type="match status" value="1"/>
</dbReference>
<feature type="compositionally biased region" description="Pro residues" evidence="2">
    <location>
        <begin position="365"/>
        <end position="391"/>
    </location>
</feature>
<feature type="compositionally biased region" description="Gly residues" evidence="2">
    <location>
        <begin position="66"/>
        <end position="76"/>
    </location>
</feature>
<feature type="region of interest" description="Disordered" evidence="2">
    <location>
        <begin position="359"/>
        <end position="422"/>
    </location>
</feature>
<comment type="caution">
    <text evidence="4">The sequence shown here is derived from an EMBL/GenBank/DDBJ whole genome shotgun (WGS) entry which is preliminary data.</text>
</comment>
<dbReference type="Pfam" id="PF05768">
    <property type="entry name" value="Glrx-like"/>
    <property type="match status" value="1"/>
</dbReference>
<evidence type="ECO:0000256" key="2">
    <source>
        <dbReference type="SAM" id="MobiDB-lite"/>
    </source>
</evidence>
<dbReference type="GO" id="GO:0071013">
    <property type="term" value="C:catalytic step 2 spliceosome"/>
    <property type="evidence" value="ECO:0007669"/>
    <property type="project" value="TreeGrafter"/>
</dbReference>
<keyword evidence="5" id="KW-1185">Reference proteome</keyword>
<evidence type="ECO:0000256" key="1">
    <source>
        <dbReference type="PROSITE-ProRule" id="PRU00047"/>
    </source>
</evidence>
<name>A0A9W8MY40_9AGAR</name>
<evidence type="ECO:0000313" key="5">
    <source>
        <dbReference type="Proteomes" id="UP001148786"/>
    </source>
</evidence>
<accession>A0A9W8MY40</accession>
<feature type="compositionally biased region" description="Acidic residues" evidence="2">
    <location>
        <begin position="408"/>
        <end position="422"/>
    </location>
</feature>
<protein>
    <recommendedName>
        <fullName evidence="3">CCHC-type domain-containing protein</fullName>
    </recommendedName>
</protein>
<feature type="domain" description="CCHC-type" evidence="3">
    <location>
        <begin position="144"/>
        <end position="159"/>
    </location>
</feature>
<keyword evidence="1" id="KW-0863">Zinc-finger</keyword>
<dbReference type="OrthoDB" id="429967at2759"/>
<dbReference type="SUPFAM" id="SSF52833">
    <property type="entry name" value="Thioredoxin-like"/>
    <property type="match status" value="1"/>
</dbReference>
<evidence type="ECO:0000313" key="4">
    <source>
        <dbReference type="EMBL" id="KAJ3511885.1"/>
    </source>
</evidence>
<feature type="region of interest" description="Disordered" evidence="2">
    <location>
        <begin position="53"/>
        <end position="83"/>
    </location>
</feature>
<feature type="compositionally biased region" description="Basic and acidic residues" evidence="2">
    <location>
        <begin position="53"/>
        <end position="65"/>
    </location>
</feature>
<dbReference type="PROSITE" id="PS50158">
    <property type="entry name" value="ZF_CCHC"/>
    <property type="match status" value="1"/>
</dbReference>
<dbReference type="InterPro" id="IPR001878">
    <property type="entry name" value="Znf_CCHC"/>
</dbReference>
<dbReference type="AlphaFoldDB" id="A0A9W8MY40"/>
<sequence>MAARAVGGRLPRLVLFSGPNCSLCDTAKVALAKVRQSRPFELDTINIQDKGQEVWKKKSLGREHGGPGPSGMGGATSPGAGSNVDRKFPELVLPIFLHSTPDPIPGWEPSGIYHRVDEAILGDNDDDDEAANSDEDKKISEISRCFNCGEADHKVPDCPLRSNRELISLSRQYYQFYQGIQGLRNWKRVHIVEAWRQQRLDWLEEFQPGAIKGELLQDALAFGNDELLKNISAWGYPPGWVSESDPQERVRARILNEYDRLAGEEDVEISFQIHGEDETSEMLSLHSGKGSARAGVEECRTTAEASSSSSPVRWANYPASYFSSQHLVLYGPPTSDEPHETWDNTTFNSSETYLHQFSPDFYRFQPPPPPDEPPPLPPSPSPSPLPPPVLPPLSHEQSSKLHARNSECYEDPESDMDLSDLE</sequence>